<dbReference type="VEuPathDB" id="VectorBase:LLONM1_000159"/>
<evidence type="ECO:0000259" key="3">
    <source>
        <dbReference type="Pfam" id="PF21599"/>
    </source>
</evidence>
<sequence>MMEVEAQGNYIFQLGDTFSSYQELEEQLEEHRKESCVTYWHRDTRTLKAGRGDRPISKKLVYYSLRLACVFGGQKFSPRGQGIRTCQTLRSDCPAHIALRASKCGKKLVVISVCNTHNHELSEKLNKSLPQNRELSPEMKEEVLRLLNSSEERYLIIEYIKLKTGKELTRKDLTNMAAAARRKKENLVVNEELTVEAVKKMKNYLLKHSDMFVDEEPPLIEIIESKSKSKNRMKQEKEEDNDKTLKTGSITLKGGNLIEVEVVEGDSKSVQVYKINNDAEDDDDSQIIEYLPEEWNVGNEEIPKEQEDVVMPMRRRKRWKTSCCCHCQSSSIKLMQLRMKFLRLKYKKLLLEVDELKRRKKELSRRSRRH</sequence>
<protein>
    <recommendedName>
        <fullName evidence="3">ZSWIM3 N-terminal domain-containing protein</fullName>
    </recommendedName>
</protein>
<evidence type="ECO:0000313" key="5">
    <source>
        <dbReference type="Proteomes" id="UP000092461"/>
    </source>
</evidence>
<feature type="coiled-coil region" evidence="1">
    <location>
        <begin position="339"/>
        <end position="366"/>
    </location>
</feature>
<dbReference type="PANTHER" id="PTHR31569">
    <property type="entry name" value="SWIM-TYPE DOMAIN-CONTAINING PROTEIN"/>
    <property type="match status" value="1"/>
</dbReference>
<dbReference type="Pfam" id="PF21599">
    <property type="entry name" value="ZSWIM3_N"/>
    <property type="match status" value="1"/>
</dbReference>
<dbReference type="Proteomes" id="UP000092461">
    <property type="component" value="Unassembled WGS sequence"/>
</dbReference>
<proteinExistence type="predicted"/>
<dbReference type="PANTHER" id="PTHR31569:SF4">
    <property type="entry name" value="SWIM-TYPE DOMAIN-CONTAINING PROTEIN"/>
    <property type="match status" value="1"/>
</dbReference>
<feature type="compositionally biased region" description="Basic and acidic residues" evidence="2">
    <location>
        <begin position="227"/>
        <end position="245"/>
    </location>
</feature>
<evidence type="ECO:0000256" key="1">
    <source>
        <dbReference type="SAM" id="Coils"/>
    </source>
</evidence>
<reference evidence="4" key="1">
    <citation type="submission" date="2020-05" db="UniProtKB">
        <authorList>
            <consortium name="EnsemblMetazoa"/>
        </authorList>
    </citation>
    <scope>IDENTIFICATION</scope>
    <source>
        <strain evidence="4">Jacobina</strain>
    </source>
</reference>
<dbReference type="AlphaFoldDB" id="A0A1B0CFC2"/>
<feature type="region of interest" description="Disordered" evidence="2">
    <location>
        <begin position="227"/>
        <end position="246"/>
    </location>
</feature>
<feature type="domain" description="ZSWIM3 N-terminal" evidence="3">
    <location>
        <begin position="13"/>
        <end position="119"/>
    </location>
</feature>
<dbReference type="EMBL" id="AJWK01009937">
    <property type="status" value="NOT_ANNOTATED_CDS"/>
    <property type="molecule type" value="Genomic_DNA"/>
</dbReference>
<evidence type="ECO:0000313" key="4">
    <source>
        <dbReference type="EnsemblMetazoa" id="LLOJ003043-PA"/>
    </source>
</evidence>
<name>A0A1B0CFC2_LUTLO</name>
<keyword evidence="1" id="KW-0175">Coiled coil</keyword>
<dbReference type="InterPro" id="IPR052579">
    <property type="entry name" value="Zinc_finger_SWIM"/>
</dbReference>
<keyword evidence="5" id="KW-1185">Reference proteome</keyword>
<dbReference type="VEuPathDB" id="VectorBase:LLOJ003043"/>
<evidence type="ECO:0000256" key="2">
    <source>
        <dbReference type="SAM" id="MobiDB-lite"/>
    </source>
</evidence>
<accession>A0A1B0CFC2</accession>
<dbReference type="InterPro" id="IPR048325">
    <property type="entry name" value="ZSWIM3_N"/>
</dbReference>
<dbReference type="EnsemblMetazoa" id="LLOJ003043-RA">
    <property type="protein sequence ID" value="LLOJ003043-PA"/>
    <property type="gene ID" value="LLOJ003043"/>
</dbReference>
<organism evidence="4 5">
    <name type="scientific">Lutzomyia longipalpis</name>
    <name type="common">Sand fly</name>
    <dbReference type="NCBI Taxonomy" id="7200"/>
    <lineage>
        <taxon>Eukaryota</taxon>
        <taxon>Metazoa</taxon>
        <taxon>Ecdysozoa</taxon>
        <taxon>Arthropoda</taxon>
        <taxon>Hexapoda</taxon>
        <taxon>Insecta</taxon>
        <taxon>Pterygota</taxon>
        <taxon>Neoptera</taxon>
        <taxon>Endopterygota</taxon>
        <taxon>Diptera</taxon>
        <taxon>Nematocera</taxon>
        <taxon>Psychodoidea</taxon>
        <taxon>Psychodidae</taxon>
        <taxon>Lutzomyia</taxon>
        <taxon>Lutzomyia</taxon>
    </lineage>
</organism>